<comment type="caution">
    <text evidence="2">The sequence shown here is derived from an EMBL/GenBank/DDBJ whole genome shotgun (WGS) entry which is preliminary data.</text>
</comment>
<gene>
    <name evidence="2" type="ORF">RFI_39794</name>
</gene>
<keyword evidence="1" id="KW-0812">Transmembrane</keyword>
<dbReference type="EMBL" id="ASPP01048803">
    <property type="protein sequence ID" value="ETN97732.1"/>
    <property type="molecule type" value="Genomic_DNA"/>
</dbReference>
<protein>
    <submittedName>
        <fullName evidence="2">Uncharacterized protein</fullName>
    </submittedName>
</protein>
<evidence type="ECO:0000313" key="3">
    <source>
        <dbReference type="Proteomes" id="UP000023152"/>
    </source>
</evidence>
<organism evidence="2 3">
    <name type="scientific">Reticulomyxa filosa</name>
    <dbReference type="NCBI Taxonomy" id="46433"/>
    <lineage>
        <taxon>Eukaryota</taxon>
        <taxon>Sar</taxon>
        <taxon>Rhizaria</taxon>
        <taxon>Retaria</taxon>
        <taxon>Foraminifera</taxon>
        <taxon>Monothalamids</taxon>
        <taxon>Reticulomyxidae</taxon>
        <taxon>Reticulomyxa</taxon>
    </lineage>
</organism>
<reference evidence="2 3" key="1">
    <citation type="journal article" date="2013" name="Curr. Biol.">
        <title>The Genome of the Foraminiferan Reticulomyxa filosa.</title>
        <authorList>
            <person name="Glockner G."/>
            <person name="Hulsmann N."/>
            <person name="Schleicher M."/>
            <person name="Noegel A.A."/>
            <person name="Eichinger L."/>
            <person name="Gallinger C."/>
            <person name="Pawlowski J."/>
            <person name="Sierra R."/>
            <person name="Euteneuer U."/>
            <person name="Pillet L."/>
            <person name="Moustafa A."/>
            <person name="Platzer M."/>
            <person name="Groth M."/>
            <person name="Szafranski K."/>
            <person name="Schliwa M."/>
        </authorList>
    </citation>
    <scope>NUCLEOTIDE SEQUENCE [LARGE SCALE GENOMIC DNA]</scope>
</reference>
<evidence type="ECO:0000256" key="1">
    <source>
        <dbReference type="SAM" id="Phobius"/>
    </source>
</evidence>
<evidence type="ECO:0000313" key="2">
    <source>
        <dbReference type="EMBL" id="ETN97732.1"/>
    </source>
</evidence>
<dbReference type="Proteomes" id="UP000023152">
    <property type="component" value="Unassembled WGS sequence"/>
</dbReference>
<sequence>MFVLNHTITDLESHQRIAISGVTGGFCGAFTTMSSLIAQLFMLARLPHLPGKEKPTSKHEQNELILYRFKMVCFYWSLTMIGGQIISAVPLLVFVFK</sequence>
<keyword evidence="1" id="KW-0472">Membrane</keyword>
<name>X6L7F8_RETFI</name>
<dbReference type="AlphaFoldDB" id="X6L7F8"/>
<feature type="transmembrane region" description="Helical" evidence="1">
    <location>
        <begin position="74"/>
        <end position="96"/>
    </location>
</feature>
<dbReference type="OrthoDB" id="409792at2759"/>
<feature type="transmembrane region" description="Helical" evidence="1">
    <location>
        <begin position="21"/>
        <end position="44"/>
    </location>
</feature>
<proteinExistence type="predicted"/>
<keyword evidence="3" id="KW-1185">Reference proteome</keyword>
<accession>X6L7F8</accession>
<keyword evidence="1" id="KW-1133">Transmembrane helix</keyword>